<dbReference type="RefSeq" id="WP_249334789.1">
    <property type="nucleotide sequence ID" value="NZ_JACRSY010000084.1"/>
</dbReference>
<gene>
    <name evidence="1" type="ORF">H8718_19840</name>
</gene>
<name>A0A926EK61_9FIRM</name>
<dbReference type="EMBL" id="JACRSY010000084">
    <property type="protein sequence ID" value="MBC8581728.1"/>
    <property type="molecule type" value="Genomic_DNA"/>
</dbReference>
<accession>A0A926EK61</accession>
<reference evidence="1" key="1">
    <citation type="submission" date="2020-08" db="EMBL/GenBank/DDBJ databases">
        <title>Genome public.</title>
        <authorList>
            <person name="Liu C."/>
            <person name="Sun Q."/>
        </authorList>
    </citation>
    <scope>NUCLEOTIDE SEQUENCE</scope>
    <source>
        <strain evidence="1">NSJ-12</strain>
    </source>
</reference>
<dbReference type="Proteomes" id="UP000655830">
    <property type="component" value="Unassembled WGS sequence"/>
</dbReference>
<organism evidence="1 2">
    <name type="scientific">Zhenhengia yiwuensis</name>
    <dbReference type="NCBI Taxonomy" id="2763666"/>
    <lineage>
        <taxon>Bacteria</taxon>
        <taxon>Bacillati</taxon>
        <taxon>Bacillota</taxon>
        <taxon>Clostridia</taxon>
        <taxon>Lachnospirales</taxon>
        <taxon>Lachnospiraceae</taxon>
        <taxon>Zhenhengia</taxon>
    </lineage>
</organism>
<keyword evidence="2" id="KW-1185">Reference proteome</keyword>
<comment type="caution">
    <text evidence="1">The sequence shown here is derived from an EMBL/GenBank/DDBJ whole genome shotgun (WGS) entry which is preliminary data.</text>
</comment>
<sequence length="117" mass="14171">MDDKIKLIYERMQDYLRQVEKIERLCNEDAHISLIRETYTVLKNEIKNEANFWDKVTNYEKANTFLKAFYIPAIMEGSAFGLEARVNGSKEEIQRSMFELEYKLTKYKDHKEWIEYK</sequence>
<proteinExistence type="predicted"/>
<dbReference type="AlphaFoldDB" id="A0A926EK61"/>
<protein>
    <submittedName>
        <fullName evidence="1">Uncharacterized protein</fullName>
    </submittedName>
</protein>
<evidence type="ECO:0000313" key="2">
    <source>
        <dbReference type="Proteomes" id="UP000655830"/>
    </source>
</evidence>
<evidence type="ECO:0000313" key="1">
    <source>
        <dbReference type="EMBL" id="MBC8581728.1"/>
    </source>
</evidence>